<dbReference type="PANTHER" id="PTHR42834:SF1">
    <property type="entry name" value="ENDONUCLEASE_EXONUCLEASE_PHOSPHATASE FAMILY PROTEIN (AFU_ORTHOLOGUE AFUA_3G09210)"/>
    <property type="match status" value="1"/>
</dbReference>
<dbReference type="CDD" id="cd04486">
    <property type="entry name" value="YhcR_OBF_like"/>
    <property type="match status" value="1"/>
</dbReference>
<dbReference type="EMBL" id="BAABDK010000025">
    <property type="protein sequence ID" value="GAA4043911.1"/>
    <property type="molecule type" value="Genomic_DNA"/>
</dbReference>
<dbReference type="Pfam" id="PF03372">
    <property type="entry name" value="Exo_endo_phos"/>
    <property type="match status" value="1"/>
</dbReference>
<dbReference type="InterPro" id="IPR005135">
    <property type="entry name" value="Endo/exonuclease/phosphatase"/>
</dbReference>
<dbReference type="CDD" id="cd10283">
    <property type="entry name" value="MnuA_DNase1-like"/>
    <property type="match status" value="1"/>
</dbReference>
<keyword evidence="1" id="KW-0732">Signal</keyword>
<gene>
    <name evidence="3" type="ORF">GCM10022409_32490</name>
</gene>
<name>A0ABP7UJ05_9BACT</name>
<evidence type="ECO:0000313" key="4">
    <source>
        <dbReference type="Proteomes" id="UP001501469"/>
    </source>
</evidence>
<dbReference type="PANTHER" id="PTHR42834">
    <property type="entry name" value="ENDONUCLEASE/EXONUCLEASE/PHOSPHATASE FAMILY PROTEIN (AFU_ORTHOLOGUE AFUA_3G09210)"/>
    <property type="match status" value="1"/>
</dbReference>
<dbReference type="Gene3D" id="3.60.10.10">
    <property type="entry name" value="Endonuclease/exonuclease/phosphatase"/>
    <property type="match status" value="1"/>
</dbReference>
<sequence length="687" mass="72884">MYYKLLLSLGIWLAARSVSATSIGAIQGAGATAAPGTYTIEAIVTAVYPHLQPAGFYVQNDAASADKSAATSDALFVVQSSPTVAVGDRVRIRGTVREDAAAPSYGQAVLLEPAITVLAAGNALPEFLTIANNRFSVATAERYEGMRVRFAAPLTVTDNFSLKQRGELTVSVEGVTYQPTQFVDPNDQPATGIHSRGSSNLAAINAFEAANEQRSLVLDDGSSKSNPSPTPYLDARFHTVRVGSTLTGASGILGFGYGRWRLQPLAGVDAPTVRVVRPLSPPAFGPLDLKLASFNLLNYFNGDGLGGGFPTSRGAKTAADFQRQRAKILLALQQMNADIVGLTEIENDGTSTASSIQDLVDGLNKLMGAGTYIFVNDGNSAKQFNNTDVIHCAIIYKPAVVQALGPPLVDSTRGVYERPPIAQVFVTQRKERPDTLGFVVNHFKSKLNSPATGPETDQHDGQGGFNAQRKAQARALVKFINTRLIPAGAARVVSAGDYNANYEEDPIDLLRAAGLVPATPPTSASYVFRGLTGSLDHAVVTPNLVGFVDVQKWHINSAEPTVLQYDAAGEATDVTTPFRSSDHDPVLIGVNFAGIRNVAYRPQNRLFAYPGPAAGPQAFGLASVPASAGALTLDFALPQGLRLLSMHGSPALLEQQLNGYTAHLAPGIYVVKLRGKGYQKTHRVMKE</sequence>
<organism evidence="3 4">
    <name type="scientific">Hymenobacter glaciei</name>
    <dbReference type="NCBI Taxonomy" id="877209"/>
    <lineage>
        <taxon>Bacteria</taxon>
        <taxon>Pseudomonadati</taxon>
        <taxon>Bacteroidota</taxon>
        <taxon>Cytophagia</taxon>
        <taxon>Cytophagales</taxon>
        <taxon>Hymenobacteraceae</taxon>
        <taxon>Hymenobacter</taxon>
    </lineage>
</organism>
<dbReference type="Proteomes" id="UP001501469">
    <property type="component" value="Unassembled WGS sequence"/>
</dbReference>
<accession>A0ABP7UJ05</accession>
<dbReference type="NCBIfam" id="NF033681">
    <property type="entry name" value="ExeM_NucH_DNase"/>
    <property type="match status" value="1"/>
</dbReference>
<comment type="caution">
    <text evidence="3">The sequence shown here is derived from an EMBL/GenBank/DDBJ whole genome shotgun (WGS) entry which is preliminary data.</text>
</comment>
<dbReference type="SUPFAM" id="SSF56219">
    <property type="entry name" value="DNase I-like"/>
    <property type="match status" value="1"/>
</dbReference>
<dbReference type="RefSeq" id="WP_345056578.1">
    <property type="nucleotide sequence ID" value="NZ_BAABDK010000025.1"/>
</dbReference>
<evidence type="ECO:0000313" key="3">
    <source>
        <dbReference type="EMBL" id="GAA4043911.1"/>
    </source>
</evidence>
<dbReference type="InterPro" id="IPR047971">
    <property type="entry name" value="ExeM-like"/>
</dbReference>
<keyword evidence="4" id="KW-1185">Reference proteome</keyword>
<proteinExistence type="predicted"/>
<evidence type="ECO:0000259" key="2">
    <source>
        <dbReference type="Pfam" id="PF03372"/>
    </source>
</evidence>
<dbReference type="InterPro" id="IPR036691">
    <property type="entry name" value="Endo/exonu/phosph_ase_sf"/>
</dbReference>
<feature type="chain" id="PRO_5045315848" description="Endonuclease/exonuclease/phosphatase domain-containing protein" evidence="1">
    <location>
        <begin position="21"/>
        <end position="687"/>
    </location>
</feature>
<protein>
    <recommendedName>
        <fullName evidence="2">Endonuclease/exonuclease/phosphatase domain-containing protein</fullName>
    </recommendedName>
</protein>
<feature type="domain" description="Endonuclease/exonuclease/phosphatase" evidence="2">
    <location>
        <begin position="294"/>
        <end position="583"/>
    </location>
</feature>
<evidence type="ECO:0000256" key="1">
    <source>
        <dbReference type="SAM" id="SignalP"/>
    </source>
</evidence>
<feature type="signal peptide" evidence="1">
    <location>
        <begin position="1"/>
        <end position="20"/>
    </location>
</feature>
<reference evidence="4" key="1">
    <citation type="journal article" date="2019" name="Int. J. Syst. Evol. Microbiol.">
        <title>The Global Catalogue of Microorganisms (GCM) 10K type strain sequencing project: providing services to taxonomists for standard genome sequencing and annotation.</title>
        <authorList>
            <consortium name="The Broad Institute Genomics Platform"/>
            <consortium name="The Broad Institute Genome Sequencing Center for Infectious Disease"/>
            <person name="Wu L."/>
            <person name="Ma J."/>
        </authorList>
    </citation>
    <scope>NUCLEOTIDE SEQUENCE [LARGE SCALE GENOMIC DNA]</scope>
    <source>
        <strain evidence="4">JCM 17225</strain>
    </source>
</reference>